<dbReference type="InterPro" id="IPR001343">
    <property type="entry name" value="Hemolysn_Ca-bd"/>
</dbReference>
<dbReference type="PROSITE" id="PS00330">
    <property type="entry name" value="HEMOLYSIN_CALCIUM"/>
    <property type="match status" value="4"/>
</dbReference>
<feature type="region of interest" description="Disordered" evidence="3">
    <location>
        <begin position="146"/>
        <end position="283"/>
    </location>
</feature>
<comment type="subcellular location">
    <subcellularLocation>
        <location evidence="1">Secreted</location>
    </subcellularLocation>
</comment>
<evidence type="ECO:0000256" key="2">
    <source>
        <dbReference type="ARBA" id="ARBA00022525"/>
    </source>
</evidence>
<dbReference type="EMBL" id="JAUSVP010000010">
    <property type="protein sequence ID" value="MDQ0448708.1"/>
    <property type="molecule type" value="Genomic_DNA"/>
</dbReference>
<dbReference type="Gene3D" id="2.150.10.10">
    <property type="entry name" value="Serralysin-like metalloprotease, C-terminal"/>
    <property type="match status" value="3"/>
</dbReference>
<proteinExistence type="predicted"/>
<protein>
    <submittedName>
        <fullName evidence="5">Ca2+-binding RTX toxin-like protein</fullName>
    </submittedName>
</protein>
<dbReference type="PRINTS" id="PR00313">
    <property type="entry name" value="CABNDNGRPT"/>
</dbReference>
<dbReference type="RefSeq" id="WP_238203183.1">
    <property type="nucleotide sequence ID" value="NZ_BPQE01000012.1"/>
</dbReference>
<dbReference type="InterPro" id="IPR050557">
    <property type="entry name" value="RTX_toxin/Mannuronan_C5-epim"/>
</dbReference>
<feature type="region of interest" description="Disordered" evidence="3">
    <location>
        <begin position="483"/>
        <end position="508"/>
    </location>
</feature>
<gene>
    <name evidence="5" type="ORF">QO012_003220</name>
</gene>
<feature type="compositionally biased region" description="Low complexity" evidence="3">
    <location>
        <begin position="222"/>
        <end position="235"/>
    </location>
</feature>
<sequence>MSLPDPDRLRLGLPNDLEASAPKRRFDHDEGGVRLPVLAPGLLVAFVGFLKTFLSPHRPDAHGEARRPEADAPPAAPANDDDPVVEPGPAMRGSSSPAADREAVIAALPPSEVSLHQAMDVATLRFDSGDAPLRTALHLLPRVGAPNPAGNGLPQPALPKPEAAPKAPPAPATGTASGHARNGVEAPDTKNGSGEDIVHRGRPGHPEPSPGEHGASGGGTPSPGSGSAKGGIPAPQDTKSADAGGSAKGGESKGGETKGGDTKGGEATPPGNRRPTVSGPVHLHDALPDQAVLVAVADLLAKATDPDGDLLSVVDLHVDGGTLLPVDPDHWLYTPEAGQTGTVTFSYAVSDGALTVDETATLTLTAGNTAGDPAGDGTGILLGTAADDLIAAREGGGTVYGREGNDVILGSGGNDHLVGGPGDDLLRGGAGDDVLVGGDGNDILFGEDGNDILLGGAGRDILDGGRGDDVLVGGAGNDVLIGGDGNDRLDGGDGNDDLDGGDGANRIDGGGGDDVIHLGAGTGIDEIHGGAGEDLVDLADADGSVTIDLARGVVTIDGAVRATITEVEDARGGHGPTLIVASGAVNVLTGGEGPTTYAFRDLDALTNGGQGHDTITNFKVGDRIDLSGLHGDGDAAAAAITLFAGLSKGDEPPMAGCVTYHWDTDGHGRDETVVDGFLDQGGQPAFEIVLDGRHDLVAGDFVLASHGLSHPLLATDHHI</sequence>
<dbReference type="PANTHER" id="PTHR38340:SF1">
    <property type="entry name" value="S-LAYER PROTEIN"/>
    <property type="match status" value="1"/>
</dbReference>
<feature type="domain" description="Cadherin-like" evidence="4">
    <location>
        <begin position="272"/>
        <end position="365"/>
    </location>
</feature>
<feature type="compositionally biased region" description="Basic and acidic residues" evidence="3">
    <location>
        <begin position="250"/>
        <end position="264"/>
    </location>
</feature>
<dbReference type="InterPro" id="IPR018511">
    <property type="entry name" value="Hemolysin-typ_Ca-bd_CS"/>
</dbReference>
<dbReference type="Gene3D" id="2.60.40.3440">
    <property type="match status" value="1"/>
</dbReference>
<comment type="caution">
    <text evidence="5">The sequence shown here is derived from an EMBL/GenBank/DDBJ whole genome shotgun (WGS) entry which is preliminary data.</text>
</comment>
<feature type="compositionally biased region" description="Basic and acidic residues" evidence="3">
    <location>
        <begin position="59"/>
        <end position="70"/>
    </location>
</feature>
<reference evidence="5 6" key="1">
    <citation type="submission" date="2023-07" db="EMBL/GenBank/DDBJ databases">
        <title>Genomic Encyclopedia of Type Strains, Phase IV (KMG-IV): sequencing the most valuable type-strain genomes for metagenomic binning, comparative biology and taxonomic classification.</title>
        <authorList>
            <person name="Goeker M."/>
        </authorList>
    </citation>
    <scope>NUCLEOTIDE SEQUENCE [LARGE SCALE GENOMIC DNA]</scope>
    <source>
        <strain evidence="5 6">DSM 19013</strain>
    </source>
</reference>
<evidence type="ECO:0000313" key="6">
    <source>
        <dbReference type="Proteomes" id="UP001231124"/>
    </source>
</evidence>
<evidence type="ECO:0000256" key="3">
    <source>
        <dbReference type="SAM" id="MobiDB-lite"/>
    </source>
</evidence>
<accession>A0ABU0I3W7</accession>
<dbReference type="SUPFAM" id="SSF51120">
    <property type="entry name" value="beta-Roll"/>
    <property type="match status" value="2"/>
</dbReference>
<dbReference type="Pfam" id="PF00353">
    <property type="entry name" value="HemolysinCabind"/>
    <property type="match status" value="4"/>
</dbReference>
<dbReference type="InterPro" id="IPR041690">
    <property type="entry name" value="Cadherin_5"/>
</dbReference>
<name>A0ABU0I3W7_9HYPH</name>
<evidence type="ECO:0000256" key="1">
    <source>
        <dbReference type="ARBA" id="ARBA00004613"/>
    </source>
</evidence>
<organism evidence="5 6">
    <name type="scientific">Methylobacterium aerolatum</name>
    <dbReference type="NCBI Taxonomy" id="418708"/>
    <lineage>
        <taxon>Bacteria</taxon>
        <taxon>Pseudomonadati</taxon>
        <taxon>Pseudomonadota</taxon>
        <taxon>Alphaproteobacteria</taxon>
        <taxon>Hyphomicrobiales</taxon>
        <taxon>Methylobacteriaceae</taxon>
        <taxon>Methylobacterium</taxon>
    </lineage>
</organism>
<feature type="region of interest" description="Disordered" evidence="3">
    <location>
        <begin position="59"/>
        <end position="100"/>
    </location>
</feature>
<dbReference type="PANTHER" id="PTHR38340">
    <property type="entry name" value="S-LAYER PROTEIN"/>
    <property type="match status" value="1"/>
</dbReference>
<evidence type="ECO:0000313" key="5">
    <source>
        <dbReference type="EMBL" id="MDQ0448708.1"/>
    </source>
</evidence>
<keyword evidence="2" id="KW-0964">Secreted</keyword>
<keyword evidence="6" id="KW-1185">Reference proteome</keyword>
<evidence type="ECO:0000259" key="4">
    <source>
        <dbReference type="Pfam" id="PF17892"/>
    </source>
</evidence>
<dbReference type="Proteomes" id="UP001231124">
    <property type="component" value="Unassembled WGS sequence"/>
</dbReference>
<dbReference type="Pfam" id="PF17892">
    <property type="entry name" value="Cadherin_5"/>
    <property type="match status" value="1"/>
</dbReference>
<dbReference type="InterPro" id="IPR011049">
    <property type="entry name" value="Serralysin-like_metalloprot_C"/>
</dbReference>